<comment type="similarity">
    <text evidence="2">Belongs to the binding-protein-dependent transport system permease family. FecCD subfamily.</text>
</comment>
<keyword evidence="6 8" id="KW-1133">Transmembrane helix</keyword>
<keyword evidence="3" id="KW-0813">Transport</keyword>
<dbReference type="Gene3D" id="1.10.3470.10">
    <property type="entry name" value="ABC transporter involved in vitamin B12 uptake, BtuC"/>
    <property type="match status" value="1"/>
</dbReference>
<evidence type="ECO:0000256" key="3">
    <source>
        <dbReference type="ARBA" id="ARBA00022448"/>
    </source>
</evidence>
<keyword evidence="5 8" id="KW-0812">Transmembrane</keyword>
<dbReference type="Proteomes" id="UP000594778">
    <property type="component" value="Chromosome"/>
</dbReference>
<evidence type="ECO:0000256" key="7">
    <source>
        <dbReference type="ARBA" id="ARBA00023136"/>
    </source>
</evidence>
<feature type="transmembrane region" description="Helical" evidence="8">
    <location>
        <begin position="136"/>
        <end position="156"/>
    </location>
</feature>
<gene>
    <name evidence="9" type="ORF">I6G66_07500</name>
</gene>
<dbReference type="GO" id="GO:0022857">
    <property type="term" value="F:transmembrane transporter activity"/>
    <property type="evidence" value="ECO:0007669"/>
    <property type="project" value="InterPro"/>
</dbReference>
<name>A0A7T2S774_DELAC</name>
<evidence type="ECO:0000256" key="5">
    <source>
        <dbReference type="ARBA" id="ARBA00022692"/>
    </source>
</evidence>
<protein>
    <submittedName>
        <fullName evidence="9">Iron ABC transporter permease</fullName>
    </submittedName>
</protein>
<feature type="transmembrane region" description="Helical" evidence="8">
    <location>
        <begin position="213"/>
        <end position="235"/>
    </location>
</feature>
<evidence type="ECO:0000313" key="9">
    <source>
        <dbReference type="EMBL" id="QPS09847.1"/>
    </source>
</evidence>
<proteinExistence type="inferred from homology"/>
<evidence type="ECO:0000256" key="8">
    <source>
        <dbReference type="SAM" id="Phobius"/>
    </source>
</evidence>
<dbReference type="Pfam" id="PF01032">
    <property type="entry name" value="FecCD"/>
    <property type="match status" value="1"/>
</dbReference>
<dbReference type="InterPro" id="IPR000522">
    <property type="entry name" value="ABC_transptr_permease_BtuC"/>
</dbReference>
<dbReference type="AlphaFoldDB" id="A0A7T2S774"/>
<feature type="transmembrane region" description="Helical" evidence="8">
    <location>
        <begin position="78"/>
        <end position="98"/>
    </location>
</feature>
<dbReference type="GO" id="GO:0005886">
    <property type="term" value="C:plasma membrane"/>
    <property type="evidence" value="ECO:0007669"/>
    <property type="project" value="UniProtKB-SubCell"/>
</dbReference>
<dbReference type="SUPFAM" id="SSF81345">
    <property type="entry name" value="ABC transporter involved in vitamin B12 uptake, BtuC"/>
    <property type="match status" value="1"/>
</dbReference>
<feature type="transmembrane region" description="Helical" evidence="8">
    <location>
        <begin position="330"/>
        <end position="349"/>
    </location>
</feature>
<keyword evidence="7 8" id="KW-0472">Membrane</keyword>
<feature type="transmembrane region" description="Helical" evidence="8">
    <location>
        <begin position="110"/>
        <end position="130"/>
    </location>
</feature>
<evidence type="ECO:0000256" key="4">
    <source>
        <dbReference type="ARBA" id="ARBA00022475"/>
    </source>
</evidence>
<evidence type="ECO:0000256" key="6">
    <source>
        <dbReference type="ARBA" id="ARBA00022989"/>
    </source>
</evidence>
<dbReference type="PANTHER" id="PTHR30472:SF1">
    <property type="entry name" value="FE(3+) DICITRATE TRANSPORT SYSTEM PERMEASE PROTEIN FECC-RELATED"/>
    <property type="match status" value="1"/>
</dbReference>
<evidence type="ECO:0000256" key="2">
    <source>
        <dbReference type="ARBA" id="ARBA00007935"/>
    </source>
</evidence>
<dbReference type="EMBL" id="CP065668">
    <property type="protein sequence ID" value="QPS09847.1"/>
    <property type="molecule type" value="Genomic_DNA"/>
</dbReference>
<sequence>MHARLQGAVARPASRAPRAPLRRRRWLGLAGGLLALAIIAVLGITVGSRDIALADILGALRAPDLRDDQHLIVSLLRMPRTVVAILAGMALGVAGALMQAVTRNPLAEPGLLGVNAGAALAVLIGMTAFGLTSVLQYVWCAFAGAGLAGAAVFAFGQSRGAGAAGAHPVRLVLAGAGLSVMLTSSAGIILLNAPPEVFDGFRHWAAGSLEGSGYASAAVLAAAVAAGLAAAWAIVGQLNAMVLGHDVGLALGVNVRATAQLACLAVMLLAGAATAAVGPIAFVGLVAPHLARLSSGPDYRWILPLSALYAAVLLLGADVLGRVVAAPAEVAAGIVACLIGGPFFVWVACRYRLSRL</sequence>
<comment type="subcellular location">
    <subcellularLocation>
        <location evidence="1">Cell membrane</location>
        <topology evidence="1">Multi-pass membrane protein</topology>
    </subcellularLocation>
</comment>
<keyword evidence="4" id="KW-1003">Cell membrane</keyword>
<reference evidence="9 10" key="1">
    <citation type="submission" date="2020-12" db="EMBL/GenBank/DDBJ databases">
        <title>FDA dAtabase for Regulatory Grade micrObial Sequences (FDA-ARGOS): Supporting development and validation of Infectious Disease Dx tests.</title>
        <authorList>
            <person name="Sproer C."/>
            <person name="Gronow S."/>
            <person name="Severitt S."/>
            <person name="Schroder I."/>
            <person name="Tallon L."/>
            <person name="Sadzewicz L."/>
            <person name="Zhao X."/>
            <person name="Boylan J."/>
            <person name="Ott S."/>
            <person name="Bowen H."/>
            <person name="Vavikolanu K."/>
            <person name="Mehta A."/>
            <person name="Aluvathingal J."/>
            <person name="Nadendla S."/>
            <person name="Lowell S."/>
            <person name="Myers T."/>
            <person name="Yan Y."/>
            <person name="Sichtig H."/>
        </authorList>
    </citation>
    <scope>NUCLEOTIDE SEQUENCE [LARGE SCALE GENOMIC DNA]</scope>
    <source>
        <strain evidence="9 10">FDAARGOS_909</strain>
    </source>
</reference>
<evidence type="ECO:0000313" key="10">
    <source>
        <dbReference type="Proteomes" id="UP000594778"/>
    </source>
</evidence>
<organism evidence="9 10">
    <name type="scientific">Delftia acidovorans</name>
    <name type="common">Pseudomonas acidovorans</name>
    <name type="synonym">Comamonas acidovorans</name>
    <dbReference type="NCBI Taxonomy" id="80866"/>
    <lineage>
        <taxon>Bacteria</taxon>
        <taxon>Pseudomonadati</taxon>
        <taxon>Pseudomonadota</taxon>
        <taxon>Betaproteobacteria</taxon>
        <taxon>Burkholderiales</taxon>
        <taxon>Comamonadaceae</taxon>
        <taxon>Delftia</taxon>
    </lineage>
</organism>
<dbReference type="FunFam" id="1.10.3470.10:FF:000001">
    <property type="entry name" value="Vitamin B12 ABC transporter permease BtuC"/>
    <property type="match status" value="1"/>
</dbReference>
<dbReference type="PANTHER" id="PTHR30472">
    <property type="entry name" value="FERRIC ENTEROBACTIN TRANSPORT SYSTEM PERMEASE PROTEIN"/>
    <property type="match status" value="1"/>
</dbReference>
<feature type="transmembrane region" description="Helical" evidence="8">
    <location>
        <begin position="168"/>
        <end position="193"/>
    </location>
</feature>
<dbReference type="InterPro" id="IPR037294">
    <property type="entry name" value="ABC_BtuC-like"/>
</dbReference>
<dbReference type="GO" id="GO:0033214">
    <property type="term" value="P:siderophore-iron import into cell"/>
    <property type="evidence" value="ECO:0007669"/>
    <property type="project" value="TreeGrafter"/>
</dbReference>
<evidence type="ECO:0000256" key="1">
    <source>
        <dbReference type="ARBA" id="ARBA00004651"/>
    </source>
</evidence>
<dbReference type="CDD" id="cd06550">
    <property type="entry name" value="TM_ABC_iron-siderophores_like"/>
    <property type="match status" value="1"/>
</dbReference>
<feature type="transmembrane region" description="Helical" evidence="8">
    <location>
        <begin position="301"/>
        <end position="324"/>
    </location>
</feature>
<accession>A0A7T2S774</accession>
<dbReference type="RefSeq" id="WP_197956608.1">
    <property type="nucleotide sequence ID" value="NZ_CP065668.1"/>
</dbReference>